<protein>
    <recommendedName>
        <fullName evidence="6">Maltokinase N-terminal cap domain-containing protein</fullName>
    </recommendedName>
</protein>
<evidence type="ECO:0000256" key="2">
    <source>
        <dbReference type="ARBA" id="ARBA00022741"/>
    </source>
</evidence>
<keyword evidence="1" id="KW-0808">Transferase</keyword>
<evidence type="ECO:0000256" key="5">
    <source>
        <dbReference type="SAM" id="MobiDB-lite"/>
    </source>
</evidence>
<reference evidence="7" key="1">
    <citation type="submission" date="2021-01" db="EMBL/GenBank/DDBJ databases">
        <title>Whole genome shotgun sequence of Catellatospora methionotrophica NBRC 14553.</title>
        <authorList>
            <person name="Komaki H."/>
            <person name="Tamura T."/>
        </authorList>
    </citation>
    <scope>NUCLEOTIDE SEQUENCE</scope>
    <source>
        <strain evidence="7">NBRC 14553</strain>
    </source>
</reference>
<evidence type="ECO:0000256" key="3">
    <source>
        <dbReference type="ARBA" id="ARBA00022777"/>
    </source>
</evidence>
<dbReference type="NCBIfam" id="NF047744">
    <property type="entry name" value="CG0192_rel"/>
    <property type="match status" value="1"/>
</dbReference>
<keyword evidence="4" id="KW-0067">ATP-binding</keyword>
<name>A0A8J3LKJ7_9ACTN</name>
<feature type="region of interest" description="Disordered" evidence="5">
    <location>
        <begin position="140"/>
        <end position="168"/>
    </location>
</feature>
<evidence type="ECO:0000256" key="1">
    <source>
        <dbReference type="ARBA" id="ARBA00022679"/>
    </source>
</evidence>
<dbReference type="GO" id="GO:0016301">
    <property type="term" value="F:kinase activity"/>
    <property type="evidence" value="ECO:0007669"/>
    <property type="project" value="UniProtKB-KW"/>
</dbReference>
<keyword evidence="8" id="KW-1185">Reference proteome</keyword>
<dbReference type="InterPro" id="IPR040999">
    <property type="entry name" value="Mak_N_cap"/>
</dbReference>
<keyword evidence="2" id="KW-0547">Nucleotide-binding</keyword>
<evidence type="ECO:0000259" key="6">
    <source>
        <dbReference type="Pfam" id="PF18085"/>
    </source>
</evidence>
<evidence type="ECO:0000313" key="7">
    <source>
        <dbReference type="EMBL" id="GIG16210.1"/>
    </source>
</evidence>
<evidence type="ECO:0000256" key="4">
    <source>
        <dbReference type="ARBA" id="ARBA00022840"/>
    </source>
</evidence>
<dbReference type="Pfam" id="PF18085">
    <property type="entry name" value="Mak_N_cap"/>
    <property type="match status" value="1"/>
</dbReference>
<dbReference type="Proteomes" id="UP000660339">
    <property type="component" value="Unassembled WGS sequence"/>
</dbReference>
<evidence type="ECO:0000313" key="8">
    <source>
        <dbReference type="Proteomes" id="UP000660339"/>
    </source>
</evidence>
<comment type="caution">
    <text evidence="7">The sequence shown here is derived from an EMBL/GenBank/DDBJ whole genome shotgun (WGS) entry which is preliminary data.</text>
</comment>
<proteinExistence type="predicted"/>
<feature type="domain" description="Maltokinase N-terminal cap" evidence="6">
    <location>
        <begin position="23"/>
        <end position="106"/>
    </location>
</feature>
<dbReference type="EMBL" id="BONJ01000026">
    <property type="protein sequence ID" value="GIG16210.1"/>
    <property type="molecule type" value="Genomic_DNA"/>
</dbReference>
<organism evidence="7 8">
    <name type="scientific">Catellatospora methionotrophica</name>
    <dbReference type="NCBI Taxonomy" id="121620"/>
    <lineage>
        <taxon>Bacteria</taxon>
        <taxon>Bacillati</taxon>
        <taxon>Actinomycetota</taxon>
        <taxon>Actinomycetes</taxon>
        <taxon>Micromonosporales</taxon>
        <taxon>Micromonosporaceae</taxon>
        <taxon>Catellatospora</taxon>
    </lineage>
</organism>
<dbReference type="AlphaFoldDB" id="A0A8J3LKJ7"/>
<sequence length="211" mass="22274">MPDMALLYRAEIRPTKLELIDSWLPTRSWYQGPAEPGVRRVSACRFDDPDGEVGVETMLVQAGDGPVLHVPLTYRAAPLDGGEPWLVGTTEHSVLGKRWVYDATGDPVYLQALATAILTGGGEAEEFVDGDDGQEQRTPAMTLRGSGTPGTAVPTVGPIEQTTDGDPGRIITGTVELVVHRVLGSADSDGPVLTGSWDGGSPTVLAAVTLR</sequence>
<dbReference type="GO" id="GO:0005524">
    <property type="term" value="F:ATP binding"/>
    <property type="evidence" value="ECO:0007669"/>
    <property type="project" value="UniProtKB-KW"/>
</dbReference>
<accession>A0A8J3LKJ7</accession>
<gene>
    <name evidence="7" type="ORF">Cme02nite_45420</name>
</gene>
<keyword evidence="3" id="KW-0418">Kinase</keyword>